<organism evidence="1 2">
    <name type="scientific">Zasmidium cellare</name>
    <name type="common">Wine cellar mold</name>
    <name type="synonym">Racodium cellare</name>
    <dbReference type="NCBI Taxonomy" id="395010"/>
    <lineage>
        <taxon>Eukaryota</taxon>
        <taxon>Fungi</taxon>
        <taxon>Dikarya</taxon>
        <taxon>Ascomycota</taxon>
        <taxon>Pezizomycotina</taxon>
        <taxon>Dothideomycetes</taxon>
        <taxon>Dothideomycetidae</taxon>
        <taxon>Mycosphaerellales</taxon>
        <taxon>Mycosphaerellaceae</taxon>
        <taxon>Zasmidium</taxon>
    </lineage>
</organism>
<protein>
    <submittedName>
        <fullName evidence="1">Uncharacterized protein</fullName>
    </submittedName>
</protein>
<proteinExistence type="predicted"/>
<comment type="caution">
    <text evidence="1">The sequence shown here is derived from an EMBL/GenBank/DDBJ whole genome shotgun (WGS) entry which is preliminary data.</text>
</comment>
<dbReference type="Proteomes" id="UP001305779">
    <property type="component" value="Unassembled WGS sequence"/>
</dbReference>
<dbReference type="EMBL" id="JAXOVC010000006">
    <property type="protein sequence ID" value="KAK4500776.1"/>
    <property type="molecule type" value="Genomic_DNA"/>
</dbReference>
<reference evidence="1 2" key="1">
    <citation type="journal article" date="2023" name="G3 (Bethesda)">
        <title>A chromosome-level genome assembly of Zasmidium syzygii isolated from banana leaves.</title>
        <authorList>
            <person name="van Westerhoven A.C."/>
            <person name="Mehrabi R."/>
            <person name="Talebi R."/>
            <person name="Steentjes M.B.F."/>
            <person name="Corcolon B."/>
            <person name="Chong P.A."/>
            <person name="Kema G.H.J."/>
            <person name="Seidl M.F."/>
        </authorList>
    </citation>
    <scope>NUCLEOTIDE SEQUENCE [LARGE SCALE GENOMIC DNA]</scope>
    <source>
        <strain evidence="1 2">P124</strain>
    </source>
</reference>
<evidence type="ECO:0000313" key="2">
    <source>
        <dbReference type="Proteomes" id="UP001305779"/>
    </source>
</evidence>
<gene>
    <name evidence="1" type="ORF">PRZ48_008966</name>
</gene>
<name>A0ABR0EGZ2_ZASCE</name>
<evidence type="ECO:0000313" key="1">
    <source>
        <dbReference type="EMBL" id="KAK4500776.1"/>
    </source>
</evidence>
<accession>A0ABR0EGZ2</accession>
<sequence length="339" mass="38979">MEISGDLEAFRAQLLAEAATKKRRLEDHATQQQQALECKRLRGASSMSPKLVQDVLDLVIAAAVPEVFEVKMVLSPRGKISLLDGSRHGQVLLLERLVALMSVNRDCRTSVLREVGKKMGIRIKVWETEIDYEMPSWEDTLDSMLAQTPSQHGILAHAGTLEVQDMLLWDWSRDVIPLLDLQGNLSTPADVHQGVHRSFKNRYMRRYTATFRRQGNGNEAVYTLTNIDVVRWSRSAFLVHDHEPVIRVFQESAWPFERNLKSYTSIHQGNQHGRKATIQDVAEAAFHSSLWYRRIDLVESFLHDRGVVLRPRPATRKLYEKLGHRGHWEEDEIWMEQGV</sequence>
<keyword evidence="2" id="KW-1185">Reference proteome</keyword>